<evidence type="ECO:0000259" key="2">
    <source>
        <dbReference type="SMART" id="SM00355"/>
    </source>
</evidence>
<dbReference type="Pfam" id="PF12874">
    <property type="entry name" value="zf-met"/>
    <property type="match status" value="2"/>
</dbReference>
<dbReference type="SUPFAM" id="SSF57667">
    <property type="entry name" value="beta-beta-alpha zinc fingers"/>
    <property type="match status" value="2"/>
</dbReference>
<dbReference type="InterPro" id="IPR003604">
    <property type="entry name" value="Matrin/U1-like-C_Znf_C2H2"/>
</dbReference>
<proteinExistence type="predicted"/>
<evidence type="ECO:0000313" key="4">
    <source>
        <dbReference type="EMBL" id="JAT59283.1"/>
    </source>
</evidence>
<feature type="domain" description="U1-type" evidence="3">
    <location>
        <begin position="172"/>
        <end position="206"/>
    </location>
</feature>
<accession>A0A1D1YX84</accession>
<dbReference type="PANTHER" id="PTHR47487">
    <property type="entry name" value="OS06G0651300 PROTEIN-RELATED"/>
    <property type="match status" value="1"/>
</dbReference>
<dbReference type="EMBL" id="GDJX01008653">
    <property type="protein sequence ID" value="JAT59283.1"/>
    <property type="molecule type" value="Transcribed_RNA"/>
</dbReference>
<feature type="domain" description="C2H2-type" evidence="2">
    <location>
        <begin position="175"/>
        <end position="199"/>
    </location>
</feature>
<dbReference type="InterPro" id="IPR013087">
    <property type="entry name" value="Znf_C2H2_type"/>
</dbReference>
<reference evidence="4" key="1">
    <citation type="submission" date="2015-07" db="EMBL/GenBank/DDBJ databases">
        <title>Transcriptome Assembly of Anthurium amnicola.</title>
        <authorList>
            <person name="Suzuki J."/>
        </authorList>
    </citation>
    <scope>NUCLEOTIDE SEQUENCE</scope>
</reference>
<feature type="non-terminal residue" evidence="4">
    <location>
        <position position="1"/>
    </location>
</feature>
<feature type="region of interest" description="Disordered" evidence="1">
    <location>
        <begin position="228"/>
        <end position="265"/>
    </location>
</feature>
<organism evidence="4">
    <name type="scientific">Anthurium amnicola</name>
    <dbReference type="NCBI Taxonomy" id="1678845"/>
    <lineage>
        <taxon>Eukaryota</taxon>
        <taxon>Viridiplantae</taxon>
        <taxon>Streptophyta</taxon>
        <taxon>Embryophyta</taxon>
        <taxon>Tracheophyta</taxon>
        <taxon>Spermatophyta</taxon>
        <taxon>Magnoliopsida</taxon>
        <taxon>Liliopsida</taxon>
        <taxon>Araceae</taxon>
        <taxon>Pothoideae</taxon>
        <taxon>Potheae</taxon>
        <taxon>Anthurium</taxon>
    </lineage>
</organism>
<sequence length="265" mass="28958">LLPDVKTDGRKDYLSTPRDPHFVELSPVVQNSAVHQLKDFEGKGKVSLLLPDVDSLKFDHRGIKRKASEIPGKGKSMTSEPADRDWSCALCQVTATCREALNEHLQGKKHKAKAESMAIIRKFGTSTSVEGVKKSFKVTRGKEPKKSCVDTEGKNSSIRSINLLPVQKQQKTASLRCELCKVECNSNSVLACHLGGKKHKNKLAKFQVAMNTTGGDGKTAVEMHSIKTANEVKDKSPSTDEGTGIVEDVEKEGQKTAKREEGAQC</sequence>
<feature type="domain" description="U1-type" evidence="3">
    <location>
        <begin position="83"/>
        <end position="117"/>
    </location>
</feature>
<dbReference type="AlphaFoldDB" id="A0A1D1YX84"/>
<feature type="domain" description="C2H2-type" evidence="2">
    <location>
        <begin position="86"/>
        <end position="110"/>
    </location>
</feature>
<dbReference type="InterPro" id="IPR036236">
    <property type="entry name" value="Znf_C2H2_sf"/>
</dbReference>
<protein>
    <submittedName>
        <fullName evidence="4">Zinc finger RNA-binding protein</fullName>
    </submittedName>
</protein>
<dbReference type="GO" id="GO:0008270">
    <property type="term" value="F:zinc ion binding"/>
    <property type="evidence" value="ECO:0007669"/>
    <property type="project" value="InterPro"/>
</dbReference>
<dbReference type="Gene3D" id="3.30.160.60">
    <property type="entry name" value="Classic Zinc Finger"/>
    <property type="match status" value="2"/>
</dbReference>
<dbReference type="PANTHER" id="PTHR47487:SF8">
    <property type="entry name" value="OS08G0270900 PROTEIN"/>
    <property type="match status" value="1"/>
</dbReference>
<feature type="compositionally biased region" description="Basic and acidic residues" evidence="1">
    <location>
        <begin position="228"/>
        <end position="238"/>
    </location>
</feature>
<evidence type="ECO:0000256" key="1">
    <source>
        <dbReference type="SAM" id="MobiDB-lite"/>
    </source>
</evidence>
<name>A0A1D1YX84_9ARAE</name>
<evidence type="ECO:0000259" key="3">
    <source>
        <dbReference type="SMART" id="SM00451"/>
    </source>
</evidence>
<gene>
    <name evidence="4" type="primary">zfr_0</name>
    <name evidence="4" type="ORF">g.80935</name>
</gene>
<dbReference type="SMART" id="SM00451">
    <property type="entry name" value="ZnF_U1"/>
    <property type="match status" value="2"/>
</dbReference>
<dbReference type="GO" id="GO:0003676">
    <property type="term" value="F:nucleic acid binding"/>
    <property type="evidence" value="ECO:0007669"/>
    <property type="project" value="InterPro"/>
</dbReference>
<dbReference type="SMART" id="SM00355">
    <property type="entry name" value="ZnF_C2H2"/>
    <property type="match status" value="2"/>
</dbReference>
<feature type="compositionally biased region" description="Basic and acidic residues" evidence="1">
    <location>
        <begin position="251"/>
        <end position="265"/>
    </location>
</feature>